<gene>
    <name evidence="2" type="ORF">CFR77_04940</name>
</gene>
<feature type="signal peptide" evidence="1">
    <location>
        <begin position="1"/>
        <end position="29"/>
    </location>
</feature>
<accession>A0A318QK64</accession>
<evidence type="ECO:0008006" key="4">
    <source>
        <dbReference type="Google" id="ProtNLM"/>
    </source>
</evidence>
<dbReference type="AlphaFoldDB" id="A0A318QK64"/>
<dbReference type="OrthoDB" id="7271334at2"/>
<sequence>MYLPALLSSRLARLLLTAMLCAGASPALAGSFDVRDDYGEGEISEAERFYVDEQLVGTFRLDADHTSQTIHVDTAIGRLNHSYALCGEIYIRRPGGKVEIHQVSGEGVLYHPDGHHLEAIASRNFTEFYLVDDNEPESVERHRGHSSLCAAPTS</sequence>
<name>A0A318QK64_9PROT</name>
<proteinExistence type="predicted"/>
<feature type="chain" id="PRO_5016271986" description="Organic solvent tolerance-like N-terminal domain-containing protein" evidence="1">
    <location>
        <begin position="30"/>
        <end position="154"/>
    </location>
</feature>
<dbReference type="Proteomes" id="UP000247814">
    <property type="component" value="Unassembled WGS sequence"/>
</dbReference>
<evidence type="ECO:0000313" key="2">
    <source>
        <dbReference type="EMBL" id="PYD79866.1"/>
    </source>
</evidence>
<evidence type="ECO:0000313" key="3">
    <source>
        <dbReference type="Proteomes" id="UP000247814"/>
    </source>
</evidence>
<evidence type="ECO:0000256" key="1">
    <source>
        <dbReference type="SAM" id="SignalP"/>
    </source>
</evidence>
<protein>
    <recommendedName>
        <fullName evidence="4">Organic solvent tolerance-like N-terminal domain-containing protein</fullName>
    </recommendedName>
</protein>
<keyword evidence="1" id="KW-0732">Signal</keyword>
<keyword evidence="3" id="KW-1185">Reference proteome</keyword>
<comment type="caution">
    <text evidence="2">The sequence shown here is derived from an EMBL/GenBank/DDBJ whole genome shotgun (WGS) entry which is preliminary data.</text>
</comment>
<organism evidence="2 3">
    <name type="scientific">Komagataeibacter sucrofermentans</name>
    <dbReference type="NCBI Taxonomy" id="1053551"/>
    <lineage>
        <taxon>Bacteria</taxon>
        <taxon>Pseudomonadati</taxon>
        <taxon>Pseudomonadota</taxon>
        <taxon>Alphaproteobacteria</taxon>
        <taxon>Acetobacterales</taxon>
        <taxon>Acetobacteraceae</taxon>
        <taxon>Komagataeibacter</taxon>
    </lineage>
</organism>
<reference evidence="2 3" key="1">
    <citation type="submission" date="2017-07" db="EMBL/GenBank/DDBJ databases">
        <title>A draft genome sequence of Komagataeibacter sucrofermentans LMG 18788.</title>
        <authorList>
            <person name="Skraban J."/>
            <person name="Cleenwerck I."/>
            <person name="Vandamme P."/>
            <person name="Trcek J."/>
        </authorList>
    </citation>
    <scope>NUCLEOTIDE SEQUENCE [LARGE SCALE GENOMIC DNA]</scope>
    <source>
        <strain evidence="2 3">LMG 18788</strain>
    </source>
</reference>
<dbReference type="EMBL" id="NKUA01000005">
    <property type="protein sequence ID" value="PYD79866.1"/>
    <property type="molecule type" value="Genomic_DNA"/>
</dbReference>
<dbReference type="RefSeq" id="WP_110568174.1">
    <property type="nucleotide sequence ID" value="NZ_CP137147.1"/>
</dbReference>